<organism evidence="1 2">
    <name type="scientific">Smallanthus sonchifolius</name>
    <dbReference type="NCBI Taxonomy" id="185202"/>
    <lineage>
        <taxon>Eukaryota</taxon>
        <taxon>Viridiplantae</taxon>
        <taxon>Streptophyta</taxon>
        <taxon>Embryophyta</taxon>
        <taxon>Tracheophyta</taxon>
        <taxon>Spermatophyta</taxon>
        <taxon>Magnoliopsida</taxon>
        <taxon>eudicotyledons</taxon>
        <taxon>Gunneridae</taxon>
        <taxon>Pentapetalae</taxon>
        <taxon>asterids</taxon>
        <taxon>campanulids</taxon>
        <taxon>Asterales</taxon>
        <taxon>Asteraceae</taxon>
        <taxon>Asteroideae</taxon>
        <taxon>Heliantheae alliance</taxon>
        <taxon>Millerieae</taxon>
        <taxon>Smallanthus</taxon>
    </lineage>
</organism>
<gene>
    <name evidence="1" type="ORF">L1987_46004</name>
</gene>
<evidence type="ECO:0000313" key="1">
    <source>
        <dbReference type="EMBL" id="KAI3776231.1"/>
    </source>
</evidence>
<reference evidence="2" key="1">
    <citation type="journal article" date="2022" name="Mol. Ecol. Resour.">
        <title>The genomes of chicory, endive, great burdock and yacon provide insights into Asteraceae palaeo-polyploidization history and plant inulin production.</title>
        <authorList>
            <person name="Fan W."/>
            <person name="Wang S."/>
            <person name="Wang H."/>
            <person name="Wang A."/>
            <person name="Jiang F."/>
            <person name="Liu H."/>
            <person name="Zhao H."/>
            <person name="Xu D."/>
            <person name="Zhang Y."/>
        </authorList>
    </citation>
    <scope>NUCLEOTIDE SEQUENCE [LARGE SCALE GENOMIC DNA]</scope>
    <source>
        <strain evidence="2">cv. Yunnan</strain>
    </source>
</reference>
<evidence type="ECO:0000313" key="2">
    <source>
        <dbReference type="Proteomes" id="UP001056120"/>
    </source>
</evidence>
<name>A0ACB9FZK1_9ASTR</name>
<reference evidence="1 2" key="2">
    <citation type="journal article" date="2022" name="Mol. Ecol. Resour.">
        <title>The genomes of chicory, endive, great burdock and yacon provide insights into Asteraceae paleo-polyploidization history and plant inulin production.</title>
        <authorList>
            <person name="Fan W."/>
            <person name="Wang S."/>
            <person name="Wang H."/>
            <person name="Wang A."/>
            <person name="Jiang F."/>
            <person name="Liu H."/>
            <person name="Zhao H."/>
            <person name="Xu D."/>
            <person name="Zhang Y."/>
        </authorList>
    </citation>
    <scope>NUCLEOTIDE SEQUENCE [LARGE SCALE GENOMIC DNA]</scope>
    <source>
        <strain evidence="2">cv. Yunnan</strain>
        <tissue evidence="1">Leaves</tissue>
    </source>
</reference>
<protein>
    <submittedName>
        <fullName evidence="1">Uncharacterized protein</fullName>
    </submittedName>
</protein>
<proteinExistence type="predicted"/>
<accession>A0ACB9FZK1</accession>
<sequence>MHNYHRNVGAPSCAFKVDIQKAYDTVDWDFLKSILHGFGFHSIMVGWIMTCVSSSSFSVSINGNIHGYFGGKRGLRQGDPMSPYLFTLVMEVLTSILQQATSIDSSFRFHRKCEKKRIVNLCFADDLFLFARGDVQSVKIIMDSLNTFKDMSGLVPSLPKSTVFFCNVPASSKMSILAIMPFEEGLLPIRYLGVPLIATRLLHSNYRLLIEKMEKRISDWKTKSLSFAGRLQLIISLLSACYIYWASVFILPKSIVKELELKMRGFLWCKGSLTKRKAKVAWRVVCLPKHEGGLGVRKVADVNKALMSFHIFSILSGRKSLWVEWIHTYRLKNRNFWDVPIQKNICWSWRKLLRLRPIIRQFFWYDIGNGEKTSLWHDRWSNICPLSSYVSPRQMNQEGFSIYSTISEVVVDNRWEWPDAWRDLFPVLFQSSPLTLNPLKSDVIKWKKVVGDLEPFSTKLAWDTLRTRGQVTNWHNLVWSSFSIPRHAFMSWLIFRRKLSTQDKIQLWNRASGSMNLFCCHLCKRDMETHNHLFFECSYSNQIWCSLRCKAGMSHIQGRWDDIAAWLVPRASSKSALVIIGKLLMAATAYYIWQERNFRYFNNQLRPPEKLEEVIVEMIRLKLHSFKFKKNDRVKKILEDWKIASVDVMVAD</sequence>
<keyword evidence="2" id="KW-1185">Reference proteome</keyword>
<comment type="caution">
    <text evidence="1">The sequence shown here is derived from an EMBL/GenBank/DDBJ whole genome shotgun (WGS) entry which is preliminary data.</text>
</comment>
<dbReference type="EMBL" id="CM042032">
    <property type="protein sequence ID" value="KAI3776231.1"/>
    <property type="molecule type" value="Genomic_DNA"/>
</dbReference>
<dbReference type="Proteomes" id="UP001056120">
    <property type="component" value="Linkage Group LG15"/>
</dbReference>